<dbReference type="PANTHER" id="PTHR34821">
    <property type="entry name" value="INNER MEMBRANE PROTEIN YDCZ"/>
    <property type="match status" value="1"/>
</dbReference>
<comment type="caution">
    <text evidence="2">The sequence shown here is derived from an EMBL/GenBank/DDBJ whole genome shotgun (WGS) entry which is preliminary data.</text>
</comment>
<keyword evidence="1" id="KW-1133">Transmembrane helix</keyword>
<evidence type="ECO:0000313" key="3">
    <source>
        <dbReference type="Proteomes" id="UP000318010"/>
    </source>
</evidence>
<protein>
    <submittedName>
        <fullName evidence="2">DMT family transporter</fullName>
    </submittedName>
</protein>
<dbReference type="GO" id="GO:0005886">
    <property type="term" value="C:plasma membrane"/>
    <property type="evidence" value="ECO:0007669"/>
    <property type="project" value="TreeGrafter"/>
</dbReference>
<feature type="transmembrane region" description="Helical" evidence="1">
    <location>
        <begin position="72"/>
        <end position="93"/>
    </location>
</feature>
<reference evidence="2 3" key="1">
    <citation type="submission" date="2019-07" db="EMBL/GenBank/DDBJ databases">
        <authorList>
            <person name="Kim J."/>
        </authorList>
    </citation>
    <scope>NUCLEOTIDE SEQUENCE [LARGE SCALE GENOMIC DNA]</scope>
    <source>
        <strain evidence="2 3">MJ1a</strain>
    </source>
</reference>
<sequence length="151" mass="16027">MENNNQIWLYPLIIVAGALQAWGPPMNGALQKSLSNPWLASVVSFLPVLALLTCVFLCLPRPLPSGEGVMTMPWWAPLGGLIGSVAVIVGLMFVQKVGAGTLAGLTITANIIMSLFIDKYGMFGIQQHPLSLGRMAGGALMVAGIYLISKF</sequence>
<keyword evidence="1" id="KW-0812">Transmembrane</keyword>
<feature type="transmembrane region" description="Helical" evidence="1">
    <location>
        <begin position="7"/>
        <end position="23"/>
    </location>
</feature>
<dbReference type="InterPro" id="IPR006750">
    <property type="entry name" value="YdcZ"/>
</dbReference>
<feature type="transmembrane region" description="Helical" evidence="1">
    <location>
        <begin position="99"/>
        <end position="117"/>
    </location>
</feature>
<organism evidence="2 3">
    <name type="scientific">Mucilaginibacter achroorhodeus</name>
    <dbReference type="NCBI Taxonomy" id="2599294"/>
    <lineage>
        <taxon>Bacteria</taxon>
        <taxon>Pseudomonadati</taxon>
        <taxon>Bacteroidota</taxon>
        <taxon>Sphingobacteriia</taxon>
        <taxon>Sphingobacteriales</taxon>
        <taxon>Sphingobacteriaceae</taxon>
        <taxon>Mucilaginibacter</taxon>
    </lineage>
</organism>
<dbReference type="Proteomes" id="UP000318010">
    <property type="component" value="Unassembled WGS sequence"/>
</dbReference>
<dbReference type="AlphaFoldDB" id="A0A563UB22"/>
<keyword evidence="3" id="KW-1185">Reference proteome</keyword>
<dbReference type="RefSeq" id="WP_146269344.1">
    <property type="nucleotide sequence ID" value="NZ_VOEI01000001.1"/>
</dbReference>
<dbReference type="EMBL" id="VOEI01000001">
    <property type="protein sequence ID" value="TWR28550.1"/>
    <property type="molecule type" value="Genomic_DNA"/>
</dbReference>
<dbReference type="Pfam" id="PF04657">
    <property type="entry name" value="DMT_YdcZ"/>
    <property type="match status" value="1"/>
</dbReference>
<feature type="transmembrane region" description="Helical" evidence="1">
    <location>
        <begin position="129"/>
        <end position="148"/>
    </location>
</feature>
<gene>
    <name evidence="2" type="ORF">FPZ42_04855</name>
</gene>
<accession>A0A563UB22</accession>
<feature type="transmembrane region" description="Helical" evidence="1">
    <location>
        <begin position="38"/>
        <end position="60"/>
    </location>
</feature>
<evidence type="ECO:0000313" key="2">
    <source>
        <dbReference type="EMBL" id="TWR28550.1"/>
    </source>
</evidence>
<dbReference type="PANTHER" id="PTHR34821:SF2">
    <property type="entry name" value="INNER MEMBRANE PROTEIN YDCZ"/>
    <property type="match status" value="1"/>
</dbReference>
<keyword evidence="1" id="KW-0472">Membrane</keyword>
<dbReference type="OrthoDB" id="9097160at2"/>
<name>A0A563UB22_9SPHI</name>
<evidence type="ECO:0000256" key="1">
    <source>
        <dbReference type="SAM" id="Phobius"/>
    </source>
</evidence>
<proteinExistence type="predicted"/>